<dbReference type="Pfam" id="PF02880">
    <property type="entry name" value="PGM_PMM_III"/>
    <property type="match status" value="1"/>
</dbReference>
<evidence type="ECO:0000256" key="6">
    <source>
        <dbReference type="ARBA" id="ARBA00012728"/>
    </source>
</evidence>
<dbReference type="GO" id="GO:0004614">
    <property type="term" value="F:phosphoglucomutase activity"/>
    <property type="evidence" value="ECO:0007669"/>
    <property type="project" value="UniProtKB-EC"/>
</dbReference>
<dbReference type="PATRIC" id="fig|1122151.5.peg.770"/>
<keyword evidence="11" id="KW-0413">Isomerase</keyword>
<dbReference type="Proteomes" id="UP000051908">
    <property type="component" value="Unassembled WGS sequence"/>
</dbReference>
<dbReference type="InterPro" id="IPR016055">
    <property type="entry name" value="A-D-PHexomutase_a/b/a-I/II/III"/>
</dbReference>
<dbReference type="Pfam" id="PF02879">
    <property type="entry name" value="PGM_PMM_II"/>
    <property type="match status" value="1"/>
</dbReference>
<dbReference type="GO" id="GO:0000287">
    <property type="term" value="F:magnesium ion binding"/>
    <property type="evidence" value="ECO:0007669"/>
    <property type="project" value="InterPro"/>
</dbReference>
<dbReference type="Gene3D" id="3.40.120.10">
    <property type="entry name" value="Alpha-D-Glucose-1,6-Bisphosphate, subunit A, domain 3"/>
    <property type="match status" value="3"/>
</dbReference>
<comment type="similarity">
    <text evidence="5 15">Belongs to the phosphohexose mutase family.</text>
</comment>
<feature type="domain" description="Alpha-D-phosphohexomutase alpha/beta/alpha" evidence="18">
    <location>
        <begin position="223"/>
        <end position="326"/>
    </location>
</feature>
<keyword evidence="8" id="KW-0597">Phosphoprotein</keyword>
<evidence type="ECO:0000256" key="8">
    <source>
        <dbReference type="ARBA" id="ARBA00022553"/>
    </source>
</evidence>
<evidence type="ECO:0000259" key="19">
    <source>
        <dbReference type="Pfam" id="PF02880"/>
    </source>
</evidence>
<gene>
    <name evidence="20" type="ORF">FD33_GL000744</name>
</gene>
<dbReference type="InterPro" id="IPR016066">
    <property type="entry name" value="A-D-PHexomutase_CS"/>
</dbReference>
<evidence type="ECO:0000256" key="3">
    <source>
        <dbReference type="ARBA" id="ARBA00005164"/>
    </source>
</evidence>
<dbReference type="InterPro" id="IPR005846">
    <property type="entry name" value="A-D-PHexomutase_a/b/a-III"/>
</dbReference>
<dbReference type="PANTHER" id="PTHR45745:SF1">
    <property type="entry name" value="PHOSPHOGLUCOMUTASE 2B-RELATED"/>
    <property type="match status" value="1"/>
</dbReference>
<comment type="caution">
    <text evidence="20">The sequence shown here is derived from an EMBL/GenBank/DDBJ whole genome shotgun (WGS) entry which is preliminary data.</text>
</comment>
<keyword evidence="7" id="KW-0313">Glucose metabolism</keyword>
<comment type="cofactor">
    <cofactor evidence="2">
        <name>Mg(2+)</name>
        <dbReference type="ChEBI" id="CHEBI:18420"/>
    </cofactor>
</comment>
<dbReference type="InterPro" id="IPR005841">
    <property type="entry name" value="Alpha-D-phosphohexomutase_SF"/>
</dbReference>
<evidence type="ECO:0000256" key="11">
    <source>
        <dbReference type="ARBA" id="ARBA00023235"/>
    </source>
</evidence>
<dbReference type="SUPFAM" id="SSF55957">
    <property type="entry name" value="Phosphoglucomutase, C-terminal domain"/>
    <property type="match status" value="1"/>
</dbReference>
<evidence type="ECO:0000259" key="16">
    <source>
        <dbReference type="Pfam" id="PF00408"/>
    </source>
</evidence>
<evidence type="ECO:0000256" key="5">
    <source>
        <dbReference type="ARBA" id="ARBA00010231"/>
    </source>
</evidence>
<evidence type="ECO:0000256" key="13">
    <source>
        <dbReference type="ARBA" id="ARBA00041398"/>
    </source>
</evidence>
<evidence type="ECO:0000256" key="7">
    <source>
        <dbReference type="ARBA" id="ARBA00022526"/>
    </source>
</evidence>
<dbReference type="SUPFAM" id="SSF53738">
    <property type="entry name" value="Phosphoglucomutase, first 3 domains"/>
    <property type="match status" value="3"/>
</dbReference>
<dbReference type="EMBL" id="AZES01000014">
    <property type="protein sequence ID" value="KRL32330.1"/>
    <property type="molecule type" value="Genomic_DNA"/>
</dbReference>
<name>A0A0R1PS04_9LACO</name>
<evidence type="ECO:0000256" key="4">
    <source>
        <dbReference type="ARBA" id="ARBA00005189"/>
    </source>
</evidence>
<evidence type="ECO:0000256" key="12">
    <source>
        <dbReference type="ARBA" id="ARBA00039995"/>
    </source>
</evidence>
<evidence type="ECO:0000256" key="9">
    <source>
        <dbReference type="ARBA" id="ARBA00022723"/>
    </source>
</evidence>
<dbReference type="GO" id="GO:0006166">
    <property type="term" value="P:purine ribonucleoside salvage"/>
    <property type="evidence" value="ECO:0007669"/>
    <property type="project" value="TreeGrafter"/>
</dbReference>
<dbReference type="InterPro" id="IPR005844">
    <property type="entry name" value="A-D-PHexomutase_a/b/a-I"/>
</dbReference>
<evidence type="ECO:0000256" key="15">
    <source>
        <dbReference type="RuleBase" id="RU004326"/>
    </source>
</evidence>
<evidence type="ECO:0000313" key="20">
    <source>
        <dbReference type="EMBL" id="KRL32330.1"/>
    </source>
</evidence>
<dbReference type="Pfam" id="PF02878">
    <property type="entry name" value="PGM_PMM_I"/>
    <property type="match status" value="1"/>
</dbReference>
<dbReference type="GO" id="GO:0008973">
    <property type="term" value="F:phosphopentomutase activity"/>
    <property type="evidence" value="ECO:0007669"/>
    <property type="project" value="TreeGrafter"/>
</dbReference>
<keyword evidence="21" id="KW-1185">Reference proteome</keyword>
<feature type="domain" description="Alpha-D-phosphohexomutase alpha/beta/alpha" evidence="19">
    <location>
        <begin position="339"/>
        <end position="465"/>
    </location>
</feature>
<evidence type="ECO:0000256" key="2">
    <source>
        <dbReference type="ARBA" id="ARBA00001946"/>
    </source>
</evidence>
<dbReference type="PROSITE" id="PS00710">
    <property type="entry name" value="PGM_PMM"/>
    <property type="match status" value="1"/>
</dbReference>
<dbReference type="PRINTS" id="PR00509">
    <property type="entry name" value="PGMPMM"/>
</dbReference>
<evidence type="ECO:0000259" key="18">
    <source>
        <dbReference type="Pfam" id="PF02879"/>
    </source>
</evidence>
<feature type="domain" description="Alpha-D-phosphohexomutase C-terminal" evidence="16">
    <location>
        <begin position="504"/>
        <end position="570"/>
    </location>
</feature>
<dbReference type="GO" id="GO:0006006">
    <property type="term" value="P:glucose metabolic process"/>
    <property type="evidence" value="ECO:0007669"/>
    <property type="project" value="UniProtKB-KW"/>
</dbReference>
<dbReference type="Gene3D" id="3.30.310.50">
    <property type="entry name" value="Alpha-D-phosphohexomutase, C-terminal domain"/>
    <property type="match status" value="1"/>
</dbReference>
<accession>A0A0R1PS04</accession>
<reference evidence="20 21" key="1">
    <citation type="journal article" date="2015" name="Genome Announc.">
        <title>Expanding the biotechnology potential of lactobacilli through comparative genomics of 213 strains and associated genera.</title>
        <authorList>
            <person name="Sun Z."/>
            <person name="Harris H.M."/>
            <person name="McCann A."/>
            <person name="Guo C."/>
            <person name="Argimon S."/>
            <person name="Zhang W."/>
            <person name="Yang X."/>
            <person name="Jeffery I.B."/>
            <person name="Cooney J.C."/>
            <person name="Kagawa T.F."/>
            <person name="Liu W."/>
            <person name="Song Y."/>
            <person name="Salvetti E."/>
            <person name="Wrobel A."/>
            <person name="Rasinkangas P."/>
            <person name="Parkhill J."/>
            <person name="Rea M.C."/>
            <person name="O'Sullivan O."/>
            <person name="Ritari J."/>
            <person name="Douillard F.P."/>
            <person name="Paul Ross R."/>
            <person name="Yang R."/>
            <person name="Briner A.E."/>
            <person name="Felis G.E."/>
            <person name="de Vos W.M."/>
            <person name="Barrangou R."/>
            <person name="Klaenhammer T.R."/>
            <person name="Caufield P.W."/>
            <person name="Cui Y."/>
            <person name="Zhang H."/>
            <person name="O'Toole P.W."/>
        </authorList>
    </citation>
    <scope>NUCLEOTIDE SEQUENCE [LARGE SCALE GENOMIC DNA]</scope>
    <source>
        <strain evidence="20 21">DSM 13238</strain>
    </source>
</reference>
<feature type="domain" description="Alpha-D-phosphohexomutase alpha/beta/alpha" evidence="17">
    <location>
        <begin position="54"/>
        <end position="192"/>
    </location>
</feature>
<evidence type="ECO:0000256" key="10">
    <source>
        <dbReference type="ARBA" id="ARBA00022842"/>
    </source>
</evidence>
<comment type="catalytic activity">
    <reaction evidence="1">
        <text>alpha-D-glucose 1-phosphate = alpha-D-glucose 6-phosphate</text>
        <dbReference type="Rhea" id="RHEA:23536"/>
        <dbReference type="ChEBI" id="CHEBI:58225"/>
        <dbReference type="ChEBI" id="CHEBI:58601"/>
        <dbReference type="EC" id="5.4.2.2"/>
    </reaction>
</comment>
<dbReference type="InterPro" id="IPR005845">
    <property type="entry name" value="A-D-PHexomutase_a/b/a-II"/>
</dbReference>
<keyword evidence="9 15" id="KW-0479">Metal-binding</keyword>
<dbReference type="InterPro" id="IPR005843">
    <property type="entry name" value="A-D-PHexomutase_C"/>
</dbReference>
<keyword evidence="10 15" id="KW-0460">Magnesium</keyword>
<evidence type="ECO:0000256" key="1">
    <source>
        <dbReference type="ARBA" id="ARBA00000443"/>
    </source>
</evidence>
<dbReference type="AlphaFoldDB" id="A0A0R1PS04"/>
<dbReference type="PANTHER" id="PTHR45745">
    <property type="entry name" value="PHOSPHOMANNOMUTASE 45A"/>
    <property type="match status" value="1"/>
</dbReference>
<dbReference type="InterPro" id="IPR036900">
    <property type="entry name" value="A-D-PHexomutase_C_sf"/>
</dbReference>
<proteinExistence type="inferred from homology"/>
<evidence type="ECO:0000256" key="14">
    <source>
        <dbReference type="ARBA" id="ARBA00041467"/>
    </source>
</evidence>
<dbReference type="Pfam" id="PF00408">
    <property type="entry name" value="PGM_PMM_IV"/>
    <property type="match status" value="1"/>
</dbReference>
<comment type="pathway">
    <text evidence="3">Glycolipid metabolism; diglucosyl-diacylglycerol biosynthesis.</text>
</comment>
<protein>
    <recommendedName>
        <fullName evidence="12">Phosphoglucomutase</fullName>
        <ecNumber evidence="6">5.4.2.2</ecNumber>
    </recommendedName>
    <alternativeName>
        <fullName evidence="14">Alpha-phosphoglucomutase</fullName>
    </alternativeName>
    <alternativeName>
        <fullName evidence="13">Glucose phosphomutase</fullName>
    </alternativeName>
</protein>
<keyword evidence="7" id="KW-0119">Carbohydrate metabolism</keyword>
<dbReference type="CDD" id="cd05799">
    <property type="entry name" value="PGM2"/>
    <property type="match status" value="1"/>
</dbReference>
<organism evidence="20 21">
    <name type="scientific">Companilactobacillus paralimentarius DSM 13238 = JCM 10415</name>
    <dbReference type="NCBI Taxonomy" id="1122151"/>
    <lineage>
        <taxon>Bacteria</taxon>
        <taxon>Bacillati</taxon>
        <taxon>Bacillota</taxon>
        <taxon>Bacilli</taxon>
        <taxon>Lactobacillales</taxon>
        <taxon>Lactobacillaceae</taxon>
        <taxon>Companilactobacillus</taxon>
    </lineage>
</organism>
<comment type="pathway">
    <text evidence="4">Lipid metabolism.</text>
</comment>
<sequence>MVVSTYKLGGQVMSWQDNMQQWLDYKDLDPDMKEQLNEMKNDDKVAEEAFYEPMEFGTAGMRGLIGPGINRMNIYTVRQAAEGLASFMDTLDDKLKSQGVAISYDSRYYSQDFAYESAKVLGAHGIHSYVFDSLRPTPELSFAVRSIPTYAGIMITASHNPKQYNGFKIYGPDGGQMPPVESDNITSFARKASNLFAIKVKPVTKLREEKLLTLIGEDVDLNYMKNLETVIVNRDLINNIGDKMKFVYSPLHGTGKMIAPRIFQKLGFKNFNMVTEQAILDPEFATTPFPNPEFAQTFDLAIERGKKIGANILIATDPDADRLGAAVRQPDGSYKLMTGNQIASVLLNYLLQAKKGLKQLPANGAVVKSIVSSELATAIANKYNVEMLDVLTGFKYIAEKIEQFEKNGSNEFLFGFEESYGYLVKPFVRDKDAMQSTLLLAEAAAYYESKGKTIYDALEDLYEEFGYYREKTISKTFEGISGKDKMAQIMKTLREEGIDEINGVKVVESIDYLKDTDTTEAGVKPTGLPKADVLKYVLADDTWVAARPSGTEPKLKFYIGVKADTEANAAQKLADFAKEIEGWE</sequence>
<evidence type="ECO:0000259" key="17">
    <source>
        <dbReference type="Pfam" id="PF02878"/>
    </source>
</evidence>
<evidence type="ECO:0000313" key="21">
    <source>
        <dbReference type="Proteomes" id="UP000051908"/>
    </source>
</evidence>
<dbReference type="EC" id="5.4.2.2" evidence="6"/>